<evidence type="ECO:0000313" key="4">
    <source>
        <dbReference type="EMBL" id="QAY65369.1"/>
    </source>
</evidence>
<proteinExistence type="predicted"/>
<dbReference type="Proteomes" id="UP000293568">
    <property type="component" value="Chromosome"/>
</dbReference>
<dbReference type="EMBL" id="CP035492">
    <property type="protein sequence ID" value="QAY65369.1"/>
    <property type="molecule type" value="Genomic_DNA"/>
</dbReference>
<accession>A0A4P6EUP8</accession>
<dbReference type="GO" id="GO:0003677">
    <property type="term" value="F:DNA binding"/>
    <property type="evidence" value="ECO:0007669"/>
    <property type="project" value="UniProtKB-UniRule"/>
</dbReference>
<evidence type="ECO:0000259" key="3">
    <source>
        <dbReference type="PROSITE" id="PS50977"/>
    </source>
</evidence>
<dbReference type="Gene3D" id="1.10.357.10">
    <property type="entry name" value="Tetracycline Repressor, domain 2"/>
    <property type="match status" value="1"/>
</dbReference>
<evidence type="ECO:0000256" key="2">
    <source>
        <dbReference type="PROSITE-ProRule" id="PRU00335"/>
    </source>
</evidence>
<dbReference type="InterPro" id="IPR001647">
    <property type="entry name" value="HTH_TetR"/>
</dbReference>
<dbReference type="PROSITE" id="PS50977">
    <property type="entry name" value="HTH_TETR_2"/>
    <property type="match status" value="1"/>
</dbReference>
<organism evidence="4 5">
    <name type="scientific">Paenibacillus protaetiae</name>
    <dbReference type="NCBI Taxonomy" id="2509456"/>
    <lineage>
        <taxon>Bacteria</taxon>
        <taxon>Bacillati</taxon>
        <taxon>Bacillota</taxon>
        <taxon>Bacilli</taxon>
        <taxon>Bacillales</taxon>
        <taxon>Paenibacillaceae</taxon>
        <taxon>Paenibacillus</taxon>
    </lineage>
</organism>
<dbReference type="InterPro" id="IPR009057">
    <property type="entry name" value="Homeodomain-like_sf"/>
</dbReference>
<dbReference type="SUPFAM" id="SSF46689">
    <property type="entry name" value="Homeodomain-like"/>
    <property type="match status" value="1"/>
</dbReference>
<gene>
    <name evidence="4" type="ORF">ET464_02205</name>
</gene>
<evidence type="ECO:0000313" key="5">
    <source>
        <dbReference type="Proteomes" id="UP000293568"/>
    </source>
</evidence>
<dbReference type="RefSeq" id="WP_129437872.1">
    <property type="nucleotide sequence ID" value="NZ_CP035492.1"/>
</dbReference>
<keyword evidence="5" id="KW-1185">Reference proteome</keyword>
<sequence>MNKQNLRDIKKEATANALADAAFELVLERGMDGFTVDDIVQKAGYARRTFANHFSCKEEAVVSGAVTFKSKSEAEDLIAQLPHDASPLDILHRLMRMQLTADLLRKLRQIVSLSKDTPSLEPYIFSTFHDLQTTAQQTLDELSHGQYPAGYSHLLAGAVYGAAMPLLDGSLDVLLPGEPEERSPEAIPLDQYLDSIFSYLRSGF</sequence>
<evidence type="ECO:0000256" key="1">
    <source>
        <dbReference type="ARBA" id="ARBA00023125"/>
    </source>
</evidence>
<dbReference type="AlphaFoldDB" id="A0A4P6EUP8"/>
<protein>
    <submittedName>
        <fullName evidence="4">TetR/AcrR family transcriptional regulator</fullName>
    </submittedName>
</protein>
<name>A0A4P6EUP8_9BACL</name>
<dbReference type="Pfam" id="PF00440">
    <property type="entry name" value="TetR_N"/>
    <property type="match status" value="1"/>
</dbReference>
<reference evidence="4 5" key="1">
    <citation type="submission" date="2019-01" db="EMBL/GenBank/DDBJ databases">
        <title>Genome sequencing of strain FW100M-2.</title>
        <authorList>
            <person name="Heo J."/>
            <person name="Kim S.-J."/>
            <person name="Kim J.-S."/>
            <person name="Hong S.-B."/>
            <person name="Kwon S.-W."/>
        </authorList>
    </citation>
    <scope>NUCLEOTIDE SEQUENCE [LARGE SCALE GENOMIC DNA]</scope>
    <source>
        <strain evidence="4 5">FW100M-2</strain>
    </source>
</reference>
<keyword evidence="1 2" id="KW-0238">DNA-binding</keyword>
<feature type="DNA-binding region" description="H-T-H motif" evidence="2">
    <location>
        <begin position="35"/>
        <end position="54"/>
    </location>
</feature>
<feature type="domain" description="HTH tetR-type" evidence="3">
    <location>
        <begin position="12"/>
        <end position="72"/>
    </location>
</feature>
<dbReference type="KEGG" id="pprt:ET464_02205"/>
<dbReference type="OrthoDB" id="8688418at2"/>